<evidence type="ECO:0008006" key="16">
    <source>
        <dbReference type="Google" id="ProtNLM"/>
    </source>
</evidence>
<keyword evidence="6" id="KW-0256">Endoplasmic reticulum</keyword>
<dbReference type="Pfam" id="PF25669">
    <property type="entry name" value="SMP_MUG190-like"/>
    <property type="match status" value="2"/>
</dbReference>
<dbReference type="Gene3D" id="2.60.40.150">
    <property type="entry name" value="C2 domain"/>
    <property type="match status" value="2"/>
</dbReference>
<dbReference type="GO" id="GO:0061817">
    <property type="term" value="P:endoplasmic reticulum-plasma membrane tethering"/>
    <property type="evidence" value="ECO:0007669"/>
    <property type="project" value="InterPro"/>
</dbReference>
<keyword evidence="7" id="KW-1133">Transmembrane helix</keyword>
<dbReference type="SMART" id="SM00239">
    <property type="entry name" value="C2"/>
    <property type="match status" value="2"/>
</dbReference>
<dbReference type="PANTHER" id="PTHR47348:SF3">
    <property type="entry name" value="MEIOTICALLY UP-REGULATED GENE 190 PROTEIN"/>
    <property type="match status" value="1"/>
</dbReference>
<accession>A0A061H567</accession>
<keyword evidence="3" id="KW-0597">Phosphoprotein</keyword>
<dbReference type="InterPro" id="IPR037765">
    <property type="entry name" value="C2B_Tricalbin"/>
</dbReference>
<dbReference type="InterPro" id="IPR057349">
    <property type="entry name" value="C2_Mug190_3rd"/>
</dbReference>
<feature type="compositionally biased region" description="Pro residues" evidence="11">
    <location>
        <begin position="71"/>
        <end position="80"/>
    </location>
</feature>
<reference evidence="14 15" key="1">
    <citation type="journal article" date="2013" name="Plant Cell">
        <title>The transition from a phytopathogenic smut ancestor to an anamorphic biocontrol agent deciphered by comparative whole-genome analysis.</title>
        <authorList>
            <person name="Lefebvre F."/>
            <person name="Joly D.L."/>
            <person name="Labbe C."/>
            <person name="Teichmann B."/>
            <person name="Linning R."/>
            <person name="Belzile F."/>
            <person name="Bakkeren G."/>
            <person name="Belanger R.R."/>
        </authorList>
    </citation>
    <scope>NUCLEOTIDE SEQUENCE [LARGE SCALE GENOMIC DNA]</scope>
    <source>
        <strain evidence="14 15">PF-1</strain>
    </source>
</reference>
<evidence type="ECO:0000256" key="8">
    <source>
        <dbReference type="ARBA" id="ARBA00023055"/>
    </source>
</evidence>
<dbReference type="HOGENOM" id="CLU_260109_0_0_1"/>
<keyword evidence="4" id="KW-0812">Transmembrane</keyword>
<dbReference type="OrthoDB" id="419768at2759"/>
<evidence type="ECO:0000256" key="4">
    <source>
        <dbReference type="ARBA" id="ARBA00022692"/>
    </source>
</evidence>
<dbReference type="GO" id="GO:0006869">
    <property type="term" value="P:lipid transport"/>
    <property type="evidence" value="ECO:0007669"/>
    <property type="project" value="UniProtKB-KW"/>
</dbReference>
<dbReference type="Proteomes" id="UP000053664">
    <property type="component" value="Unassembled WGS sequence"/>
</dbReference>
<keyword evidence="2" id="KW-0813">Transport</keyword>
<feature type="region of interest" description="Disordered" evidence="11">
    <location>
        <begin position="1239"/>
        <end position="1339"/>
    </location>
</feature>
<dbReference type="PROSITE" id="PS50004">
    <property type="entry name" value="C2"/>
    <property type="match status" value="2"/>
</dbReference>
<evidence type="ECO:0000259" key="12">
    <source>
        <dbReference type="PROSITE" id="PS50004"/>
    </source>
</evidence>
<evidence type="ECO:0000313" key="14">
    <source>
        <dbReference type="EMBL" id="EPQ28022.1"/>
    </source>
</evidence>
<feature type="region of interest" description="Disordered" evidence="11">
    <location>
        <begin position="378"/>
        <end position="404"/>
    </location>
</feature>
<dbReference type="InterPro" id="IPR031468">
    <property type="entry name" value="SMP_LBD"/>
</dbReference>
<dbReference type="eggNOG" id="KOG1012">
    <property type="taxonomic scope" value="Eukaryota"/>
</dbReference>
<keyword evidence="8" id="KW-0445">Lipid transport</keyword>
<dbReference type="SUPFAM" id="SSF49562">
    <property type="entry name" value="C2 domain (Calcium/lipid-binding domain, CaLB)"/>
    <property type="match status" value="2"/>
</dbReference>
<feature type="compositionally biased region" description="Low complexity" evidence="11">
    <location>
        <begin position="739"/>
        <end position="752"/>
    </location>
</feature>
<keyword evidence="5" id="KW-0677">Repeat</keyword>
<feature type="domain" description="C2" evidence="12">
    <location>
        <begin position="814"/>
        <end position="963"/>
    </location>
</feature>
<feature type="compositionally biased region" description="Low complexity" evidence="11">
    <location>
        <begin position="19"/>
        <end position="28"/>
    </location>
</feature>
<dbReference type="PROSITE" id="PS51847">
    <property type="entry name" value="SMP"/>
    <property type="match status" value="1"/>
</dbReference>
<feature type="compositionally biased region" description="Basic residues" evidence="11">
    <location>
        <begin position="29"/>
        <end position="42"/>
    </location>
</feature>
<feature type="region of interest" description="Disordered" evidence="11">
    <location>
        <begin position="713"/>
        <end position="772"/>
    </location>
</feature>
<name>A0A061H567_9BASI</name>
<evidence type="ECO:0000313" key="15">
    <source>
        <dbReference type="Proteomes" id="UP000053664"/>
    </source>
</evidence>
<comment type="subcellular location">
    <subcellularLocation>
        <location evidence="1">Endoplasmic reticulum membrane</location>
    </subcellularLocation>
</comment>
<dbReference type="CDD" id="cd04041">
    <property type="entry name" value="C2A_fungal"/>
    <property type="match status" value="1"/>
</dbReference>
<dbReference type="GO" id="GO:0005789">
    <property type="term" value="C:endoplasmic reticulum membrane"/>
    <property type="evidence" value="ECO:0007669"/>
    <property type="project" value="UniProtKB-SubCell"/>
</dbReference>
<dbReference type="GeneID" id="19318454"/>
<dbReference type="CDD" id="cd21676">
    <property type="entry name" value="SMP_Mug190"/>
    <property type="match status" value="1"/>
</dbReference>
<evidence type="ECO:0000256" key="6">
    <source>
        <dbReference type="ARBA" id="ARBA00022824"/>
    </source>
</evidence>
<feature type="region of interest" description="Disordered" evidence="11">
    <location>
        <begin position="1"/>
        <end position="140"/>
    </location>
</feature>
<evidence type="ECO:0000256" key="1">
    <source>
        <dbReference type="ARBA" id="ARBA00004586"/>
    </source>
</evidence>
<gene>
    <name evidence="14" type="ORF">PFL1_04349</name>
</gene>
<dbReference type="PANTHER" id="PTHR47348">
    <property type="entry name" value="MEIOTICALLY UP-REGULATED GENE 190 PROTEIN"/>
    <property type="match status" value="1"/>
</dbReference>
<evidence type="ECO:0000256" key="10">
    <source>
        <dbReference type="ARBA" id="ARBA00023136"/>
    </source>
</evidence>
<dbReference type="InterPro" id="IPR000008">
    <property type="entry name" value="C2_dom"/>
</dbReference>
<feature type="compositionally biased region" description="Acidic residues" evidence="11">
    <location>
        <begin position="1310"/>
        <end position="1323"/>
    </location>
</feature>
<dbReference type="Pfam" id="PF00168">
    <property type="entry name" value="C2"/>
    <property type="match status" value="2"/>
</dbReference>
<feature type="compositionally biased region" description="Basic residues" evidence="11">
    <location>
        <begin position="1329"/>
        <end position="1339"/>
    </location>
</feature>
<sequence>MNDGDSAVDGSPERRTSSLRRPSFSSIRSRIRKPSFKGKRRSAASNDDDSLMVDDASDHKRWSINSEQSLPPLPPLPPRPTIVTAAPPLPERPLGHPREEQGPSSLAQPLVAEPHTLSPQAEPNEPPSTHRGQANGASGVQDVAKKVAQSAHGLASMVATRPAAQADVGPFQQHIPMIMTFFGATSLAVLVLSRLHWLLAAVVAGCASHVLWKKLDAAGRDAQWEVEMLEAAKRFHDPDQQEETVEWLNSTLATVWPLIGSDYFVPFVDLLEDSLMTQVPGIVHSVRVEDLDQGTIPIRVKSFKVIPSDEASFLAPEDEEGASSRSRKRRSRDQAEGNGNGTNLGSARPSDDDEDDDTGIDTGDYINLEVVFAYRGTKPSRRKRNKAATTTNDKSGSNEPIGADAEVDPAYQTLAEAPTEKIHMLIYMGIGLQKIAAVEVPVWVEMVGIEGKMRVRLQMTPVAPFVKHVALTFVGSPKLEMSAKPLGKKMIIDAMNLPLISSYALHSVEDVIKGFIAPKSYTVDVAGLLGSGDGPQDVYAMGLLVIVLHQATNLAAADANGYSDPFVQASFSHAGKPLFTSRVLRKTIDPIWQETAFLLVTPDELRDHERLRLTVFDADRFSADDPLGKVEVSIDGLIRRSRMRNEAAANLLETRMEDLKPMRRGTAVQGRLKFSVGFFALAQGKGTNLNGKRQEILRRAMARVEARSKAGKPVSLDFAAASPPPLPPKPGQKAETQEATASGSTAVSGAAVTPPPAGVDGGGSGSDEKDDNELHQYMTPFDRFVHGLGLPMDDDVLRKRRDRKERVEKLITMIEGSKAATAEPPVRELPSGILAFHIHSIHNLEVQQTQRSYSNSKRLSQKQRYTTNADETLAEGTGAGKLPSSYVQVFLNDEAIFRTRTKTLNARPYINGGSERFVGDWTTARIDFTVRDARMREGDPILGCAGLRLADVLKKSSKSTEWYTLTGGLGYGKIRITLLWRSFESTIPKPLRGWNIGVLELARCRATGLSQQLFEAKPCHILFETVGGKVETANVDPIDEYESGGGEAAKVSYQWSLDKSPVRIPVRQRYPNFLYVNLRSESRVPGRHHKHAHAVVPLNRIADDTFTRRRVPLYETSDMDRFEQDMLRATTNADQLLSPTPGDDEPTRLSAALEEICEAGSRDLPLEVTSDHHIKCVGWLELNLIYHRGLGPEHGAHTAGDHELRFAYDTYVTLTDCGERPKSHSLSAESRKRLGEMGNRALEPSDGSAVPSMAGTPGSSRPGHRRVLSQPRNGADAFVAEPEERRSTEMFEDEEAAERGSLYTASVTDSEVEDYMSGEDADTPEGRRARQRALHRQHRGAAQVKGFRTLSWLKTNAEDGVVRVKRQFGKQNKRMGKMESEGVSHF</sequence>
<dbReference type="CDD" id="cd04052">
    <property type="entry name" value="C2B_Tricalbin-like"/>
    <property type="match status" value="1"/>
</dbReference>
<feature type="compositionally biased region" description="Polar residues" evidence="11">
    <location>
        <begin position="387"/>
        <end position="398"/>
    </location>
</feature>
<dbReference type="EMBL" id="KE361636">
    <property type="protein sequence ID" value="EPQ28022.1"/>
    <property type="molecule type" value="Genomic_DNA"/>
</dbReference>
<feature type="region of interest" description="Disordered" evidence="11">
    <location>
        <begin position="314"/>
        <end position="362"/>
    </location>
</feature>
<dbReference type="KEGG" id="pfp:PFL1_04349"/>
<evidence type="ECO:0000256" key="7">
    <source>
        <dbReference type="ARBA" id="ARBA00022989"/>
    </source>
</evidence>
<protein>
    <recommendedName>
        <fullName evidence="16">C2 domain-containing protein</fullName>
    </recommendedName>
</protein>
<dbReference type="InterPro" id="IPR035892">
    <property type="entry name" value="C2_domain_sf"/>
</dbReference>
<evidence type="ECO:0000256" key="5">
    <source>
        <dbReference type="ARBA" id="ARBA00022737"/>
    </source>
</evidence>
<dbReference type="Pfam" id="PF25331">
    <property type="entry name" value="C2_Mug190_3rd"/>
    <property type="match status" value="1"/>
</dbReference>
<evidence type="ECO:0000256" key="2">
    <source>
        <dbReference type="ARBA" id="ARBA00022448"/>
    </source>
</evidence>
<organism evidence="14 15">
    <name type="scientific">Pseudozyma flocculosa PF-1</name>
    <dbReference type="NCBI Taxonomy" id="1277687"/>
    <lineage>
        <taxon>Eukaryota</taxon>
        <taxon>Fungi</taxon>
        <taxon>Dikarya</taxon>
        <taxon>Basidiomycota</taxon>
        <taxon>Ustilaginomycotina</taxon>
        <taxon>Ustilaginomycetes</taxon>
        <taxon>Ustilaginales</taxon>
        <taxon>Ustilaginaceae</taxon>
        <taxon>Pseudozyma</taxon>
    </lineage>
</organism>
<dbReference type="InterPro" id="IPR037767">
    <property type="entry name" value="C2A_Mug190-like"/>
</dbReference>
<keyword evidence="9" id="KW-0446">Lipid-binding</keyword>
<proteinExistence type="predicted"/>
<evidence type="ECO:0000256" key="3">
    <source>
        <dbReference type="ARBA" id="ARBA00022553"/>
    </source>
</evidence>
<keyword evidence="10" id="KW-0472">Membrane</keyword>
<evidence type="ECO:0000256" key="11">
    <source>
        <dbReference type="SAM" id="MobiDB-lite"/>
    </source>
</evidence>
<evidence type="ECO:0000259" key="13">
    <source>
        <dbReference type="PROSITE" id="PS51847"/>
    </source>
</evidence>
<dbReference type="GO" id="GO:0008289">
    <property type="term" value="F:lipid binding"/>
    <property type="evidence" value="ECO:0007669"/>
    <property type="project" value="UniProtKB-KW"/>
</dbReference>
<feature type="domain" description="SMP-LTD" evidence="13">
    <location>
        <begin position="241"/>
        <end position="526"/>
    </location>
</feature>
<evidence type="ECO:0000256" key="9">
    <source>
        <dbReference type="ARBA" id="ARBA00023121"/>
    </source>
</evidence>
<feature type="domain" description="C2" evidence="12">
    <location>
        <begin position="524"/>
        <end position="647"/>
    </location>
</feature>
<dbReference type="RefSeq" id="XP_007880066.1">
    <property type="nucleotide sequence ID" value="XM_007881875.1"/>
</dbReference>